<reference evidence="1 2" key="1">
    <citation type="submission" date="2017-06" db="EMBL/GenBank/DDBJ databases">
        <title>Complete genome sequence of Paenibacillus donghaensis KCTC 13049T isolated from East Sea sediment, South Korea.</title>
        <authorList>
            <person name="Jung B.K."/>
            <person name="Hong S.-J."/>
            <person name="Shin J.-H."/>
        </authorList>
    </citation>
    <scope>NUCLEOTIDE SEQUENCE [LARGE SCALE GENOMIC DNA]</scope>
    <source>
        <strain evidence="1 2">KCTC 13049</strain>
    </source>
</reference>
<proteinExistence type="predicted"/>
<dbReference type="AlphaFoldDB" id="A0A2Z2KHD2"/>
<accession>A0A2Z2KHD2</accession>
<dbReference type="Proteomes" id="UP000249890">
    <property type="component" value="Chromosome"/>
</dbReference>
<evidence type="ECO:0000313" key="1">
    <source>
        <dbReference type="EMBL" id="ASA25297.1"/>
    </source>
</evidence>
<dbReference type="KEGG" id="pdh:B9T62_33940"/>
<dbReference type="InterPro" id="IPR022121">
    <property type="entry name" value="Peptidase_M73_camelysin"/>
</dbReference>
<keyword evidence="1" id="KW-0131">Cell cycle</keyword>
<dbReference type="OrthoDB" id="2660939at2"/>
<dbReference type="Pfam" id="PF12389">
    <property type="entry name" value="Peptidase_M73"/>
    <property type="match status" value="1"/>
</dbReference>
<dbReference type="InterPro" id="IPR023833">
    <property type="entry name" value="Signal_pept_SipW-depend-type"/>
</dbReference>
<dbReference type="GO" id="GO:0051301">
    <property type="term" value="P:cell division"/>
    <property type="evidence" value="ECO:0007669"/>
    <property type="project" value="UniProtKB-KW"/>
</dbReference>
<dbReference type="NCBIfam" id="TIGR04088">
    <property type="entry name" value="cognate_SipW"/>
    <property type="match status" value="1"/>
</dbReference>
<protein>
    <submittedName>
        <fullName evidence="1">Cell division protein FtsN</fullName>
    </submittedName>
</protein>
<evidence type="ECO:0000313" key="2">
    <source>
        <dbReference type="Proteomes" id="UP000249890"/>
    </source>
</evidence>
<name>A0A2Z2KHD2_9BACL</name>
<organism evidence="1 2">
    <name type="scientific">Paenibacillus donghaensis</name>
    <dbReference type="NCBI Taxonomy" id="414771"/>
    <lineage>
        <taxon>Bacteria</taxon>
        <taxon>Bacillati</taxon>
        <taxon>Bacillota</taxon>
        <taxon>Bacilli</taxon>
        <taxon>Bacillales</taxon>
        <taxon>Paenibacillaceae</taxon>
        <taxon>Paenibacillus</taxon>
    </lineage>
</organism>
<gene>
    <name evidence="1" type="ORF">B9T62_33940</name>
</gene>
<keyword evidence="1" id="KW-0132">Cell division</keyword>
<keyword evidence="2" id="KW-1185">Reference proteome</keyword>
<dbReference type="EMBL" id="CP021780">
    <property type="protein sequence ID" value="ASA25297.1"/>
    <property type="molecule type" value="Genomic_DNA"/>
</dbReference>
<dbReference type="RefSeq" id="WP_087919261.1">
    <property type="nucleotide sequence ID" value="NZ_CP021780.1"/>
</dbReference>
<sequence>MGIKKTLGLGIASAALGLSLIGGGTFAYFSDTAQTTATFAAGTLDLNTDPTQFIPLNNLKPGDIAVRSFKLKNDGSLDIKGLSLKSEYTVTNREGAPANADDLGKHFKIHILKSSYTSGAITNQIETTLTFAELKALNTLNLTTLPEFSNGIAAGSSKDFKVAFEFADNNADQNEFQGDGISLSWTFNALQGLGEIRTN</sequence>